<feature type="domain" description="C2H2-type" evidence="12">
    <location>
        <begin position="2087"/>
        <end position="2109"/>
    </location>
</feature>
<feature type="compositionally biased region" description="Low complexity" evidence="11">
    <location>
        <begin position="217"/>
        <end position="227"/>
    </location>
</feature>
<dbReference type="PANTHER" id="PTHR24383:SF20">
    <property type="entry name" value="C2H2-TYPE DOMAIN-CONTAINING PROTEIN"/>
    <property type="match status" value="1"/>
</dbReference>
<keyword evidence="6" id="KW-0805">Transcription regulation</keyword>
<sequence>MGENVQCPVCTLFLHAGMNLSDHLETHPKEQVIKALVQMTISGSGGSAASTALAASLSGASTAKTDKDEKPVVARVATVATDSETVNSTASAFAGQTAINSQNFAAAFSGISAITKPSTSSSASTVTISTTARTPVDVVAVPSKPAAVVEDSAMVKSNDVSGSKAVKISHVASLQVVSDAGQAQAQGQFDNYTANRYHQTHQKQLASSQLEQRHLHQQTQQRQQLQQQKHHHHHQQQQQQQQQHQQQQLQQKQKQLSVDNASTNIGPAQQRSILPPPPPPTMASIPLVVGQVQNKLLHPTHTTTTLYANNVASNRHVQMHPIQQQPHQQLQHQYPQQQPTHNQQPQQQQQQQNLKIYYSTALPAPPPSLQLFPFHASAQMQHQKPPPAYGTAISQIRSQNNQNKSKHVSVEKNLMHPQSQQHHQQQQHHHQQQQQNQQQQNQQQQQQQNQQQQQQQQNQQQPPHHQSQLTRQIQQRSSMTSAQSQATSNLSTSLLLHQHNQQHTIGSVPNLSVKSVSGTKPTELLPPPPPPTRASSNLQPLHQQIPLSLQHFGIPIKSIPTVQRITTTCTDTTASTTNPTCTPASTAATSVSSTPVNMQMTTAVGVRQISSPYNSLLLSATQSTSSSSVLRYAESPVAHYLERDNGDFIVQETPKHIVECVEKDNGEFSVIERIYQSPLSVLHIHEDDEMDDDDDEEDDGDEDSDRKDNDKKKVSTTADELAKTNDIVVPMDIESDGGTQSNVEEKNERPRSSAVSADGKVQTKVHVGNDKAEMTSPNSSSNNNTNCDKSTSLNNTSRRLNNETASASNSHSTNVNTSESNVPSCSTTSSSSSSAGSSRKRNSKNTITVLSDVQLNLDEYLDLVGNIIASSKITEKMSTLSGAMPIPLLKVEKEEPPDDYEMPQNEEEEQQEFDEQKDKYFESPDKFDEFHAPTVIEPPTIANKNETENIVENNCSSNKVRLNDSDIDEKDASAAVPATTSTKAAEKCSSHVTSVIRMATTSQQQQKQQSQKDLTQHATLAPGLTRTQSQIYLTMMTSIIIQDLSRQHIIQLQEEKHAQSERQQQQQQQEQDDVQDRSGFSQQKQQQQKIEASLVETQAPLTTSLPVQKRGPKKLIIKPKVTKTDANANLNNNNNNKSNNFNSINNRETSQLITEEANSEQPTTSTKAQQELQEKIHKKQQQQGDQPTHNAIVQKLIKSEPTSSAYDNRIGMNGNNLSLSILESHLTANPENFIPIVQCKTEKESQQTTSYLQPFKEEVKEITHSNDNAAATDDAHVLLDFANSKKHDTLNTSGANFLSATSIFSNTSKIAKDHQKPPASVANINTNSDESHAALRCEDEFIAHDEVQEIVISSSYSQSQSASDIPTTATNSTTATNTSHAKDRNIAQQHHHQQQQQQHHQHHHHQPQLNHNFTDYPFSFLYGHGGPIGGAGAGNGVQQTDTKGGNFSAIYQQAAQDATTAATLASGSNTIHTDESTSSTQQQQTHTNHFGGVHSASGGEIGASHASHWYHHALSTANADFDAALAVDCNAAVDGADVGKYLDLDTCKREVLVGMPAAPSSTSSSFAAVTESSLAGGCTADALNIRTDEKMPAKGEISGQESNCDIENSWSQPMYGEISARFFKTTFPGIFQHENGWNHDEYFTVQDLSASAAATGAGRSAKSFDFRLPLEATTSAAANGASGNFQLFARHTDALPSTSSANKMKKRKRDSHSGNGSSMSRVEKTPTSRIQPTATITSQQLLLHQPQQNQAQNTQEPLQQSQQSVDSAISATFLAGSTSSAAAAVAPNADNTALIVEQRRPRKKVYQCTHCTAEFSKLKDRNSHMILQHNYVRQNRRLICVQRSDAAAAASSTTNAIHSGDVDNVVVVNMADGCSSSLVRSDSMEFIEDSKQGIVKIEVDHAYHSLSATAAPPAGSGAGIDAKLELMDDKQSMALVPVNGANVNGEGEGGTGDAVDTKPLIQPLALTTPATKLATLYRMLVSYNISTLKDSHNLSEMEQKLIEQSIFFCYVCRRNFTSVKLYDAHLSEHPAECFTCGKTFQRWKNFSLHLKRHLGWKEFGCNVCDKKFVVRSALVEHMRMHTGHTPLKCKVCGKYFKRYSNLTQHRKRHGKQIIRKKEYVCHCGEVLPSKARFLWHKETHDAKPKCCPYCCDRFVHANSLRRHIRLAHSDKFDYAEPVECPLCKHTFAKSSIKAHIATHSMDTQHDCTICNKSFSTKWNLKIHSWVHANRTSKPFKCEHCPKAFVREVDFKNHMNAHKQIKPYTCEYCGCKFIRKYNYMRHRREHHGNKKFTCDLCKKSFHRHYYLIEHRRIHTGERPFQCSICGKSSTTKTNHNKHLKIHHSRDPFTVEA</sequence>
<feature type="domain" description="C2H2-type" evidence="12">
    <location>
        <begin position="2059"/>
        <end position="2086"/>
    </location>
</feature>
<dbReference type="FunFam" id="3.30.160.60:FF:000989">
    <property type="entry name" value="Spalt like transcription factor 4"/>
    <property type="match status" value="1"/>
</dbReference>
<dbReference type="FunFam" id="3.30.160.60:FF:002040">
    <property type="entry name" value="zinc finger protein 70"/>
    <property type="match status" value="1"/>
</dbReference>
<protein>
    <submittedName>
        <fullName evidence="13">(Mediterranean fruit fly) hypothetical protein</fullName>
    </submittedName>
</protein>
<dbReference type="PANTHER" id="PTHR24383">
    <property type="entry name" value="ZINC FINGER PROTEIN"/>
    <property type="match status" value="1"/>
</dbReference>
<keyword evidence="7" id="KW-0238">DNA-binding</keyword>
<feature type="domain" description="C2H2-type" evidence="12">
    <location>
        <begin position="2291"/>
        <end position="2318"/>
    </location>
</feature>
<feature type="region of interest" description="Disordered" evidence="11">
    <location>
        <begin position="1694"/>
        <end position="1731"/>
    </location>
</feature>
<evidence type="ECO:0000256" key="4">
    <source>
        <dbReference type="ARBA" id="ARBA00022771"/>
    </source>
</evidence>
<evidence type="ECO:0000256" key="5">
    <source>
        <dbReference type="ARBA" id="ARBA00022833"/>
    </source>
</evidence>
<feature type="region of interest" description="Disordered" evidence="11">
    <location>
        <begin position="321"/>
        <end position="352"/>
    </location>
</feature>
<dbReference type="SUPFAM" id="SSF57667">
    <property type="entry name" value="beta-beta-alpha zinc fingers"/>
    <property type="match status" value="5"/>
</dbReference>
<evidence type="ECO:0000313" key="14">
    <source>
        <dbReference type="Proteomes" id="UP000606786"/>
    </source>
</evidence>
<feature type="compositionally biased region" description="Basic residues" evidence="11">
    <location>
        <begin position="1110"/>
        <end position="1121"/>
    </location>
</feature>
<feature type="region of interest" description="Disordered" evidence="11">
    <location>
        <begin position="1465"/>
        <end position="1498"/>
    </location>
</feature>
<evidence type="ECO:0000256" key="1">
    <source>
        <dbReference type="ARBA" id="ARBA00004123"/>
    </source>
</evidence>
<feature type="compositionally biased region" description="Acidic residues" evidence="11">
    <location>
        <begin position="687"/>
        <end position="703"/>
    </location>
</feature>
<feature type="region of interest" description="Disordered" evidence="11">
    <location>
        <begin position="1055"/>
        <end position="1091"/>
    </location>
</feature>
<feature type="region of interest" description="Disordered" evidence="11">
    <location>
        <begin position="894"/>
        <end position="916"/>
    </location>
</feature>
<feature type="compositionally biased region" description="Polar residues" evidence="11">
    <location>
        <begin position="793"/>
        <end position="817"/>
    </location>
</feature>
<evidence type="ECO:0000256" key="7">
    <source>
        <dbReference type="ARBA" id="ARBA00023125"/>
    </source>
</evidence>
<evidence type="ECO:0000259" key="12">
    <source>
        <dbReference type="PROSITE" id="PS50157"/>
    </source>
</evidence>
<organism evidence="13 14">
    <name type="scientific">Ceratitis capitata</name>
    <name type="common">Mediterranean fruit fly</name>
    <name type="synonym">Tephritis capitata</name>
    <dbReference type="NCBI Taxonomy" id="7213"/>
    <lineage>
        <taxon>Eukaryota</taxon>
        <taxon>Metazoa</taxon>
        <taxon>Ecdysozoa</taxon>
        <taxon>Arthropoda</taxon>
        <taxon>Hexapoda</taxon>
        <taxon>Insecta</taxon>
        <taxon>Pterygota</taxon>
        <taxon>Neoptera</taxon>
        <taxon>Endopterygota</taxon>
        <taxon>Diptera</taxon>
        <taxon>Brachycera</taxon>
        <taxon>Muscomorpha</taxon>
        <taxon>Tephritoidea</taxon>
        <taxon>Tephritidae</taxon>
        <taxon>Ceratitis</taxon>
        <taxon>Ceratitis</taxon>
    </lineage>
</organism>
<dbReference type="Proteomes" id="UP000606786">
    <property type="component" value="Unassembled WGS sequence"/>
</dbReference>
<feature type="compositionally biased region" description="Basic and acidic residues" evidence="11">
    <location>
        <begin position="704"/>
        <end position="713"/>
    </location>
</feature>
<evidence type="ECO:0000313" key="13">
    <source>
        <dbReference type="EMBL" id="CAD6993310.1"/>
    </source>
</evidence>
<feature type="region of interest" description="Disordered" evidence="11">
    <location>
        <begin position="266"/>
        <end position="285"/>
    </location>
</feature>
<dbReference type="EMBL" id="CAJHJT010000001">
    <property type="protein sequence ID" value="CAD6993310.1"/>
    <property type="molecule type" value="Genomic_DNA"/>
</dbReference>
<dbReference type="OrthoDB" id="10249535at2759"/>
<dbReference type="Gene3D" id="3.30.160.60">
    <property type="entry name" value="Classic Zinc Finger"/>
    <property type="match status" value="7"/>
</dbReference>
<feature type="compositionally biased region" description="Low complexity" evidence="11">
    <location>
        <begin position="432"/>
        <end position="488"/>
    </location>
</feature>
<dbReference type="FunFam" id="3.30.160.60:FF:000100">
    <property type="entry name" value="Zinc finger 45-like"/>
    <property type="match status" value="1"/>
</dbReference>
<dbReference type="PROSITE" id="PS50157">
    <property type="entry name" value="ZINC_FINGER_C2H2_2"/>
    <property type="match status" value="9"/>
</dbReference>
<dbReference type="SMART" id="SM00355">
    <property type="entry name" value="ZnF_C2H2"/>
    <property type="match status" value="14"/>
</dbReference>
<feature type="compositionally biased region" description="Polar residues" evidence="11">
    <location>
        <begin position="197"/>
        <end position="208"/>
    </location>
</feature>
<dbReference type="GO" id="GO:0005634">
    <property type="term" value="C:nucleus"/>
    <property type="evidence" value="ECO:0007669"/>
    <property type="project" value="UniProtKB-SubCell"/>
</dbReference>
<comment type="caution">
    <text evidence="13">The sequence shown here is derived from an EMBL/GenBank/DDBJ whole genome shotgun (WGS) entry which is preliminary data.</text>
</comment>
<keyword evidence="4 10" id="KW-0863">Zinc-finger</keyword>
<dbReference type="InterPro" id="IPR036236">
    <property type="entry name" value="Znf_C2H2_sf"/>
</dbReference>
<dbReference type="GO" id="GO:0008270">
    <property type="term" value="F:zinc ion binding"/>
    <property type="evidence" value="ECO:0007669"/>
    <property type="project" value="UniProtKB-KW"/>
</dbReference>
<keyword evidence="5" id="KW-0862">Zinc</keyword>
<feature type="compositionally biased region" description="Acidic residues" evidence="11">
    <location>
        <begin position="895"/>
        <end position="913"/>
    </location>
</feature>
<feature type="compositionally biased region" description="Polar residues" evidence="11">
    <location>
        <begin position="1159"/>
        <end position="1171"/>
    </location>
</feature>
<feature type="compositionally biased region" description="Polar residues" evidence="11">
    <location>
        <begin position="489"/>
        <end position="520"/>
    </location>
</feature>
<keyword evidence="3" id="KW-0677">Repeat</keyword>
<feature type="region of interest" description="Disordered" evidence="11">
    <location>
        <begin position="687"/>
        <end position="843"/>
    </location>
</feature>
<feature type="compositionally biased region" description="Low complexity" evidence="11">
    <location>
        <begin position="236"/>
        <end position="256"/>
    </location>
</feature>
<evidence type="ECO:0000256" key="6">
    <source>
        <dbReference type="ARBA" id="ARBA00023015"/>
    </source>
</evidence>
<dbReference type="GO" id="GO:0003677">
    <property type="term" value="F:DNA binding"/>
    <property type="evidence" value="ECO:0007669"/>
    <property type="project" value="UniProtKB-KW"/>
</dbReference>
<evidence type="ECO:0000256" key="8">
    <source>
        <dbReference type="ARBA" id="ARBA00023163"/>
    </source>
</evidence>
<comment type="subcellular location">
    <subcellularLocation>
        <location evidence="1">Nucleus</location>
    </subcellularLocation>
</comment>
<gene>
    <name evidence="13" type="ORF">CCAP1982_LOCUS2127</name>
</gene>
<feature type="compositionally biased region" description="Low complexity" evidence="11">
    <location>
        <begin position="775"/>
        <end position="792"/>
    </location>
</feature>
<evidence type="ECO:0000256" key="3">
    <source>
        <dbReference type="ARBA" id="ARBA00022737"/>
    </source>
</evidence>
<keyword evidence="2" id="KW-0479">Metal-binding</keyword>
<feature type="compositionally biased region" description="Low complexity" evidence="11">
    <location>
        <begin position="1127"/>
        <end position="1146"/>
    </location>
</feature>
<feature type="compositionally biased region" description="Low complexity" evidence="11">
    <location>
        <begin position="818"/>
        <end position="837"/>
    </location>
</feature>
<feature type="domain" description="C2H2-type" evidence="12">
    <location>
        <begin position="2031"/>
        <end position="2058"/>
    </location>
</feature>
<feature type="region of interest" description="Disordered" evidence="11">
    <location>
        <begin position="1103"/>
        <end position="1188"/>
    </location>
</feature>
<proteinExistence type="predicted"/>
<dbReference type="PROSITE" id="PS00028">
    <property type="entry name" value="ZINC_FINGER_C2H2_1"/>
    <property type="match status" value="11"/>
</dbReference>
<dbReference type="InterPro" id="IPR013087">
    <property type="entry name" value="Znf_C2H2_type"/>
</dbReference>
<feature type="compositionally biased region" description="Low complexity" evidence="11">
    <location>
        <begin position="1354"/>
        <end position="1379"/>
    </location>
</feature>
<feature type="compositionally biased region" description="Basic residues" evidence="11">
    <location>
        <begin position="1389"/>
        <end position="1406"/>
    </location>
</feature>
<dbReference type="FunFam" id="3.30.160.60:FF:000340">
    <property type="entry name" value="zinc finger protein 473 isoform X1"/>
    <property type="match status" value="1"/>
</dbReference>
<evidence type="ECO:0000256" key="11">
    <source>
        <dbReference type="SAM" id="MobiDB-lite"/>
    </source>
</evidence>
<feature type="domain" description="C2H2-type" evidence="12">
    <location>
        <begin position="2145"/>
        <end position="2173"/>
    </location>
</feature>
<keyword evidence="9" id="KW-0539">Nucleus</keyword>
<keyword evidence="14" id="KW-1185">Reference proteome</keyword>
<evidence type="ECO:0000256" key="2">
    <source>
        <dbReference type="ARBA" id="ARBA00022723"/>
    </source>
</evidence>
<feature type="domain" description="C2H2-type" evidence="12">
    <location>
        <begin position="2319"/>
        <end position="2346"/>
    </location>
</feature>
<feature type="domain" description="C2H2-type" evidence="12">
    <location>
        <begin position="2235"/>
        <end position="2262"/>
    </location>
</feature>
<feature type="domain" description="C2H2-type" evidence="12">
    <location>
        <begin position="2205"/>
        <end position="2232"/>
    </location>
</feature>
<feature type="domain" description="C2H2-type" evidence="12">
    <location>
        <begin position="2263"/>
        <end position="2290"/>
    </location>
</feature>
<evidence type="ECO:0000256" key="10">
    <source>
        <dbReference type="PROSITE-ProRule" id="PRU00042"/>
    </source>
</evidence>
<keyword evidence="8" id="KW-0804">Transcription</keyword>
<feature type="compositionally biased region" description="Low complexity" evidence="11">
    <location>
        <begin position="1476"/>
        <end position="1485"/>
    </location>
</feature>
<feature type="region of interest" description="Disordered" evidence="11">
    <location>
        <begin position="415"/>
        <end position="535"/>
    </location>
</feature>
<name>A0A811U4G2_CERCA</name>
<evidence type="ECO:0000256" key="9">
    <source>
        <dbReference type="ARBA" id="ARBA00023242"/>
    </source>
</evidence>
<dbReference type="Pfam" id="PF00096">
    <property type="entry name" value="zf-C2H2"/>
    <property type="match status" value="6"/>
</dbReference>
<reference evidence="13" key="1">
    <citation type="submission" date="2020-11" db="EMBL/GenBank/DDBJ databases">
        <authorList>
            <person name="Whitehead M."/>
        </authorList>
    </citation>
    <scope>NUCLEOTIDE SEQUENCE</scope>
    <source>
        <strain evidence="13">EGII</strain>
    </source>
</reference>
<feature type="region of interest" description="Disordered" evidence="11">
    <location>
        <begin position="197"/>
        <end position="258"/>
    </location>
</feature>
<feature type="region of interest" description="Disordered" evidence="11">
    <location>
        <begin position="1354"/>
        <end position="1415"/>
    </location>
</feature>
<accession>A0A811U4G2</accession>